<evidence type="ECO:0000313" key="1">
    <source>
        <dbReference type="EMBL" id="BAS74081.1"/>
    </source>
</evidence>
<accession>A0A0N7KDN1</accession>
<proteinExistence type="predicted"/>
<dbReference type="InParanoid" id="A0A0N7KDN1"/>
<organism evidence="1 2">
    <name type="scientific">Oryza sativa subsp. japonica</name>
    <name type="common">Rice</name>
    <dbReference type="NCBI Taxonomy" id="39947"/>
    <lineage>
        <taxon>Eukaryota</taxon>
        <taxon>Viridiplantae</taxon>
        <taxon>Streptophyta</taxon>
        <taxon>Embryophyta</taxon>
        <taxon>Tracheophyta</taxon>
        <taxon>Spermatophyta</taxon>
        <taxon>Magnoliopsida</taxon>
        <taxon>Liliopsida</taxon>
        <taxon>Poales</taxon>
        <taxon>Poaceae</taxon>
        <taxon>BOP clade</taxon>
        <taxon>Oryzoideae</taxon>
        <taxon>Oryzeae</taxon>
        <taxon>Oryzinae</taxon>
        <taxon>Oryza</taxon>
        <taxon>Oryza sativa</taxon>
    </lineage>
</organism>
<reference evidence="2" key="1">
    <citation type="journal article" date="2005" name="Nature">
        <title>The map-based sequence of the rice genome.</title>
        <authorList>
            <consortium name="International rice genome sequencing project (IRGSP)"/>
            <person name="Matsumoto T."/>
            <person name="Wu J."/>
            <person name="Kanamori H."/>
            <person name="Katayose Y."/>
            <person name="Fujisawa M."/>
            <person name="Namiki N."/>
            <person name="Mizuno H."/>
            <person name="Yamamoto K."/>
            <person name="Antonio B.A."/>
            <person name="Baba T."/>
            <person name="Sakata K."/>
            <person name="Nagamura Y."/>
            <person name="Aoki H."/>
            <person name="Arikawa K."/>
            <person name="Arita K."/>
            <person name="Bito T."/>
            <person name="Chiden Y."/>
            <person name="Fujitsuka N."/>
            <person name="Fukunaka R."/>
            <person name="Hamada M."/>
            <person name="Harada C."/>
            <person name="Hayashi A."/>
            <person name="Hijishita S."/>
            <person name="Honda M."/>
            <person name="Hosokawa S."/>
            <person name="Ichikawa Y."/>
            <person name="Idonuma A."/>
            <person name="Iijima M."/>
            <person name="Ikeda M."/>
            <person name="Ikeno M."/>
            <person name="Ito K."/>
            <person name="Ito S."/>
            <person name="Ito T."/>
            <person name="Ito Y."/>
            <person name="Ito Y."/>
            <person name="Iwabuchi A."/>
            <person name="Kamiya K."/>
            <person name="Karasawa W."/>
            <person name="Kurita K."/>
            <person name="Katagiri S."/>
            <person name="Kikuta A."/>
            <person name="Kobayashi H."/>
            <person name="Kobayashi N."/>
            <person name="Machita K."/>
            <person name="Maehara T."/>
            <person name="Masukawa M."/>
            <person name="Mizubayashi T."/>
            <person name="Mukai Y."/>
            <person name="Nagasaki H."/>
            <person name="Nagata Y."/>
            <person name="Naito S."/>
            <person name="Nakashima M."/>
            <person name="Nakama Y."/>
            <person name="Nakamichi Y."/>
            <person name="Nakamura M."/>
            <person name="Meguro A."/>
            <person name="Negishi M."/>
            <person name="Ohta I."/>
            <person name="Ohta T."/>
            <person name="Okamoto M."/>
            <person name="Ono N."/>
            <person name="Saji S."/>
            <person name="Sakaguchi M."/>
            <person name="Sakai K."/>
            <person name="Shibata M."/>
            <person name="Shimokawa T."/>
            <person name="Song J."/>
            <person name="Takazaki Y."/>
            <person name="Terasawa K."/>
            <person name="Tsugane M."/>
            <person name="Tsuji K."/>
            <person name="Ueda S."/>
            <person name="Waki K."/>
            <person name="Yamagata H."/>
            <person name="Yamamoto M."/>
            <person name="Yamamoto S."/>
            <person name="Yamane H."/>
            <person name="Yoshiki S."/>
            <person name="Yoshihara R."/>
            <person name="Yukawa K."/>
            <person name="Zhong H."/>
            <person name="Yano M."/>
            <person name="Yuan Q."/>
            <person name="Ouyang S."/>
            <person name="Liu J."/>
            <person name="Jones K.M."/>
            <person name="Gansberger K."/>
            <person name="Moffat K."/>
            <person name="Hill J."/>
            <person name="Bera J."/>
            <person name="Fadrosh D."/>
            <person name="Jin S."/>
            <person name="Johri S."/>
            <person name="Kim M."/>
            <person name="Overton L."/>
            <person name="Reardon M."/>
            <person name="Tsitrin T."/>
            <person name="Vuong H."/>
            <person name="Weaver B."/>
            <person name="Ciecko A."/>
            <person name="Tallon L."/>
            <person name="Jackson J."/>
            <person name="Pai G."/>
            <person name="Aken S.V."/>
            <person name="Utterback T."/>
            <person name="Reidmuller S."/>
            <person name="Feldblyum T."/>
            <person name="Hsiao J."/>
            <person name="Zismann V."/>
            <person name="Iobst S."/>
            <person name="de Vazeille A.R."/>
            <person name="Buell C.R."/>
            <person name="Ying K."/>
            <person name="Li Y."/>
            <person name="Lu T."/>
            <person name="Huang Y."/>
            <person name="Zhao Q."/>
            <person name="Feng Q."/>
            <person name="Zhang L."/>
            <person name="Zhu J."/>
            <person name="Weng Q."/>
            <person name="Mu J."/>
            <person name="Lu Y."/>
            <person name="Fan D."/>
            <person name="Liu Y."/>
            <person name="Guan J."/>
            <person name="Zhang Y."/>
            <person name="Yu S."/>
            <person name="Liu X."/>
            <person name="Zhang Y."/>
            <person name="Hong G."/>
            <person name="Han B."/>
            <person name="Choisne N."/>
            <person name="Demange N."/>
            <person name="Orjeda G."/>
            <person name="Samain S."/>
            <person name="Cattolico L."/>
            <person name="Pelletier E."/>
            <person name="Couloux A."/>
            <person name="Segurens B."/>
            <person name="Wincker P."/>
            <person name="D'Hont A."/>
            <person name="Scarpelli C."/>
            <person name="Weissenbach J."/>
            <person name="Salanoubat M."/>
            <person name="Quetier F."/>
            <person name="Yu Y."/>
            <person name="Kim H.R."/>
            <person name="Rambo T."/>
            <person name="Currie J."/>
            <person name="Collura K."/>
            <person name="Luo M."/>
            <person name="Yang T."/>
            <person name="Ammiraju J.S.S."/>
            <person name="Engler F."/>
            <person name="Soderlund C."/>
            <person name="Wing R.A."/>
            <person name="Palmer L.E."/>
            <person name="de la Bastide M."/>
            <person name="Spiegel L."/>
            <person name="Nascimento L."/>
            <person name="Zutavern T."/>
            <person name="O'Shaughnessy A."/>
            <person name="Dike S."/>
            <person name="Dedhia N."/>
            <person name="Preston R."/>
            <person name="Balija V."/>
            <person name="McCombie W.R."/>
            <person name="Chow T."/>
            <person name="Chen H."/>
            <person name="Chung M."/>
            <person name="Chen C."/>
            <person name="Shaw J."/>
            <person name="Wu H."/>
            <person name="Hsiao K."/>
            <person name="Chao Y."/>
            <person name="Chu M."/>
            <person name="Cheng C."/>
            <person name="Hour A."/>
            <person name="Lee P."/>
            <person name="Lin S."/>
            <person name="Lin Y."/>
            <person name="Liou J."/>
            <person name="Liu S."/>
            <person name="Hsing Y."/>
            <person name="Raghuvanshi S."/>
            <person name="Mohanty A."/>
            <person name="Bharti A.K."/>
            <person name="Gaur A."/>
            <person name="Gupta V."/>
            <person name="Kumar D."/>
            <person name="Ravi V."/>
            <person name="Vij S."/>
            <person name="Kapur A."/>
            <person name="Khurana P."/>
            <person name="Khurana P."/>
            <person name="Khurana J.P."/>
            <person name="Tyagi A.K."/>
            <person name="Gaikwad K."/>
            <person name="Singh A."/>
            <person name="Dalal V."/>
            <person name="Srivastava S."/>
            <person name="Dixit A."/>
            <person name="Pal A.K."/>
            <person name="Ghazi I.A."/>
            <person name="Yadav M."/>
            <person name="Pandit A."/>
            <person name="Bhargava A."/>
            <person name="Sureshbabu K."/>
            <person name="Batra K."/>
            <person name="Sharma T.R."/>
            <person name="Mohapatra T."/>
            <person name="Singh N.K."/>
            <person name="Messing J."/>
            <person name="Nelson A.B."/>
            <person name="Fuks G."/>
            <person name="Kavchok S."/>
            <person name="Keizer G."/>
            <person name="Linton E."/>
            <person name="Llaca V."/>
            <person name="Song R."/>
            <person name="Tanyolac B."/>
            <person name="Young S."/>
            <person name="Ho-Il K."/>
            <person name="Hahn J.H."/>
            <person name="Sangsakoo G."/>
            <person name="Vanavichit A."/>
            <person name="de Mattos Luiz.A.T."/>
            <person name="Zimmer P.D."/>
            <person name="Malone G."/>
            <person name="Dellagostin O."/>
            <person name="de Oliveira A.C."/>
            <person name="Bevan M."/>
            <person name="Bancroft I."/>
            <person name="Minx P."/>
            <person name="Cordum H."/>
            <person name="Wilson R."/>
            <person name="Cheng Z."/>
            <person name="Jin W."/>
            <person name="Jiang J."/>
            <person name="Leong S.A."/>
            <person name="Iwama H."/>
            <person name="Gojobori T."/>
            <person name="Itoh T."/>
            <person name="Niimura Y."/>
            <person name="Fujii Y."/>
            <person name="Habara T."/>
            <person name="Sakai H."/>
            <person name="Sato Y."/>
            <person name="Wilson G."/>
            <person name="Kumar K."/>
            <person name="McCouch S."/>
            <person name="Juretic N."/>
            <person name="Hoen D."/>
            <person name="Wright S."/>
            <person name="Bruskiewich R."/>
            <person name="Bureau T."/>
            <person name="Miyao A."/>
            <person name="Hirochika H."/>
            <person name="Nishikawa T."/>
            <person name="Kadowaki K."/>
            <person name="Sugiura M."/>
            <person name="Burr B."/>
            <person name="Sasaki T."/>
        </authorList>
    </citation>
    <scope>NUCLEOTIDE SEQUENCE [LARGE SCALE GENOMIC DNA]</scope>
    <source>
        <strain evidence="2">cv. Nipponbare</strain>
    </source>
</reference>
<name>A0A0N7KDN1_ORYSJ</name>
<dbReference type="AlphaFoldDB" id="A0A0N7KDN1"/>
<protein>
    <submittedName>
        <fullName evidence="1">Os01g0720801 protein</fullName>
    </submittedName>
</protein>
<evidence type="ECO:0000313" key="2">
    <source>
        <dbReference type="Proteomes" id="UP000059680"/>
    </source>
</evidence>
<dbReference type="Gramene" id="Os01t0720801-01">
    <property type="protein sequence ID" value="Os01t0720801-01"/>
    <property type="gene ID" value="Os01g0720801"/>
</dbReference>
<gene>
    <name evidence="1" type="ordered locus">Os01g0720801</name>
    <name evidence="1" type="ORF">OSNPB_010720801</name>
</gene>
<dbReference type="EMBL" id="AP014957">
    <property type="protein sequence ID" value="BAS74081.1"/>
    <property type="molecule type" value="Genomic_DNA"/>
</dbReference>
<keyword evidence="2" id="KW-1185">Reference proteome</keyword>
<reference evidence="1 2" key="2">
    <citation type="journal article" date="2013" name="Plant Cell Physiol.">
        <title>Rice Annotation Project Database (RAP-DB): an integrative and interactive database for rice genomics.</title>
        <authorList>
            <person name="Sakai H."/>
            <person name="Lee S.S."/>
            <person name="Tanaka T."/>
            <person name="Numa H."/>
            <person name="Kim J."/>
            <person name="Kawahara Y."/>
            <person name="Wakimoto H."/>
            <person name="Yang C.C."/>
            <person name="Iwamoto M."/>
            <person name="Abe T."/>
            <person name="Yamada Y."/>
            <person name="Muto A."/>
            <person name="Inokuchi H."/>
            <person name="Ikemura T."/>
            <person name="Matsumoto T."/>
            <person name="Sasaki T."/>
            <person name="Itoh T."/>
        </authorList>
    </citation>
    <scope>NUCLEOTIDE SEQUENCE [LARGE SCALE GENOMIC DNA]</scope>
    <source>
        <strain evidence="2">cv. Nipponbare</strain>
    </source>
</reference>
<reference evidence="1 2" key="3">
    <citation type="journal article" date="2013" name="Rice">
        <title>Improvement of the Oryza sativa Nipponbare reference genome using next generation sequence and optical map data.</title>
        <authorList>
            <person name="Kawahara Y."/>
            <person name="de la Bastide M."/>
            <person name="Hamilton J.P."/>
            <person name="Kanamori H."/>
            <person name="McCombie W.R."/>
            <person name="Ouyang S."/>
            <person name="Schwartz D.C."/>
            <person name="Tanaka T."/>
            <person name="Wu J."/>
            <person name="Zhou S."/>
            <person name="Childs K.L."/>
            <person name="Davidson R.M."/>
            <person name="Lin H."/>
            <person name="Quesada-Ocampo L."/>
            <person name="Vaillancourt B."/>
            <person name="Sakai H."/>
            <person name="Lee S.S."/>
            <person name="Kim J."/>
            <person name="Numa H."/>
            <person name="Itoh T."/>
            <person name="Buell C.R."/>
            <person name="Matsumoto T."/>
        </authorList>
    </citation>
    <scope>NUCLEOTIDE SEQUENCE [LARGE SCALE GENOMIC DNA]</scope>
    <source>
        <strain evidence="2">cv. Nipponbare</strain>
    </source>
</reference>
<sequence>MCNTTLMLDYATISEISKAFASDITSTTENNRREKTAYPLIIANMLNKSTFPNSCWTYYWKNSQTFCPKRFSQQEIGNPLYFCLATKHAFFQN</sequence>
<dbReference type="PaxDb" id="39947-A0A0N7KDN1"/>
<dbReference type="Proteomes" id="UP000059680">
    <property type="component" value="Chromosome 1"/>
</dbReference>